<evidence type="ECO:0000313" key="1">
    <source>
        <dbReference type="EMBL" id="KAK9320490.1"/>
    </source>
</evidence>
<dbReference type="EMBL" id="MU970127">
    <property type="protein sequence ID" value="KAK9320490.1"/>
    <property type="molecule type" value="Genomic_DNA"/>
</dbReference>
<proteinExistence type="predicted"/>
<comment type="caution">
    <text evidence="1">The sequence shown here is derived from an EMBL/GenBank/DDBJ whole genome shotgun (WGS) entry which is preliminary data.</text>
</comment>
<evidence type="ECO:0000313" key="2">
    <source>
        <dbReference type="Proteomes" id="UP001489719"/>
    </source>
</evidence>
<name>A0ACC3TIJ6_9ASCO</name>
<protein>
    <submittedName>
        <fullName evidence="1">Uncharacterized protein</fullName>
    </submittedName>
</protein>
<keyword evidence="2" id="KW-1185">Reference proteome</keyword>
<reference evidence="2" key="1">
    <citation type="journal article" date="2024" name="Front. Bioeng. Biotechnol.">
        <title>Genome-scale model development and genomic sequencing of the oleaginous clade Lipomyces.</title>
        <authorList>
            <person name="Czajka J.J."/>
            <person name="Han Y."/>
            <person name="Kim J."/>
            <person name="Mondo S.J."/>
            <person name="Hofstad B.A."/>
            <person name="Robles A."/>
            <person name="Haridas S."/>
            <person name="Riley R."/>
            <person name="LaButti K."/>
            <person name="Pangilinan J."/>
            <person name="Andreopoulos W."/>
            <person name="Lipzen A."/>
            <person name="Yan J."/>
            <person name="Wang M."/>
            <person name="Ng V."/>
            <person name="Grigoriev I.V."/>
            <person name="Spatafora J.W."/>
            <person name="Magnuson J.K."/>
            <person name="Baker S.E."/>
            <person name="Pomraning K.R."/>
        </authorList>
    </citation>
    <scope>NUCLEOTIDE SEQUENCE [LARGE SCALE GENOMIC DNA]</scope>
    <source>
        <strain evidence="2">CBS 10300</strain>
    </source>
</reference>
<organism evidence="1 2">
    <name type="scientific">Lipomyces orientalis</name>
    <dbReference type="NCBI Taxonomy" id="1233043"/>
    <lineage>
        <taxon>Eukaryota</taxon>
        <taxon>Fungi</taxon>
        <taxon>Dikarya</taxon>
        <taxon>Ascomycota</taxon>
        <taxon>Saccharomycotina</taxon>
        <taxon>Lipomycetes</taxon>
        <taxon>Lipomycetales</taxon>
        <taxon>Lipomycetaceae</taxon>
        <taxon>Lipomyces</taxon>
    </lineage>
</organism>
<accession>A0ACC3TIJ6</accession>
<gene>
    <name evidence="1" type="ORF">V1517DRAFT_329282</name>
</gene>
<sequence length="251" mass="26302">MSSSSSSSLAGKVAIVTGGSKGIGRATALRLAEEGANVVINYSSDASAAEEVVKIIGADRSVAVKADAGKVAELERLVTETVSRFGKIDILVPNAGVMLMKDLETTTEQDFEASMALNVKGPYFLAQKAAPHMAPGSHIIFFSTTLCAASTVTPNYLLYVTTKGAVEQMTRVMSKDLARKGISVNAVAPGPTGTELFFRGKSEQLLKMIAGFNPQNRIGTPEEIADVVVFLGGDGSRWITGQTVRVNGGMA</sequence>
<dbReference type="Proteomes" id="UP001489719">
    <property type="component" value="Unassembled WGS sequence"/>
</dbReference>